<dbReference type="RefSeq" id="WP_007092320.1">
    <property type="nucleotide sequence ID" value="NZ_CP004388.1"/>
</dbReference>
<evidence type="ECO:0000313" key="2">
    <source>
        <dbReference type="EMBL" id="AJD51110.1"/>
    </source>
</evidence>
<name>A0AB72U9X9_9PROT</name>
<evidence type="ECO:0000259" key="1">
    <source>
        <dbReference type="Pfam" id="PF13274"/>
    </source>
</evidence>
<gene>
    <name evidence="2" type="ORF">TH3_04950</name>
</gene>
<dbReference type="Pfam" id="PF13274">
    <property type="entry name" value="SocA_Panacea"/>
    <property type="match status" value="1"/>
</dbReference>
<feature type="domain" description="Antitoxin SocA-like Panacea" evidence="1">
    <location>
        <begin position="28"/>
        <end position="123"/>
    </location>
</feature>
<dbReference type="EMBL" id="CP004388">
    <property type="protein sequence ID" value="AJD51110.1"/>
    <property type="molecule type" value="Genomic_DNA"/>
</dbReference>
<proteinExistence type="predicted"/>
<dbReference type="InterPro" id="IPR025272">
    <property type="entry name" value="SocA_Panacea"/>
</dbReference>
<organism evidence="2 3">
    <name type="scientific">Thalassospira xiamenensis M-5 = DSM 17429</name>
    <dbReference type="NCBI Taxonomy" id="1123366"/>
    <lineage>
        <taxon>Bacteria</taxon>
        <taxon>Pseudomonadati</taxon>
        <taxon>Pseudomonadota</taxon>
        <taxon>Alphaproteobacteria</taxon>
        <taxon>Rhodospirillales</taxon>
        <taxon>Thalassospiraceae</taxon>
        <taxon>Thalassospira</taxon>
    </lineage>
</organism>
<accession>A0AB72U9X9</accession>
<sequence length="150" mass="16903">MHSSSAVANQLLELARSSGKQLTPMQVLKLVYLCHGWMLGLHGQELISDDVEAWQYGPVIPSLYHAMKHYRASPVTSTLEQPVDEPEFSAEEVDLIRQVFEQYGDYTGPQLSTITHKSGSPWHQIWNSSDDEIPNPIIRAHYEELASGDK</sequence>
<dbReference type="Proteomes" id="UP000007127">
    <property type="component" value="Chromosome"/>
</dbReference>
<dbReference type="GeneID" id="31926673"/>
<evidence type="ECO:0000313" key="3">
    <source>
        <dbReference type="Proteomes" id="UP000007127"/>
    </source>
</evidence>
<dbReference type="KEGG" id="txi:TH3_04950"/>
<protein>
    <submittedName>
        <fullName evidence="2">Phage protein</fullName>
    </submittedName>
</protein>
<dbReference type="AlphaFoldDB" id="A0AB72U9X9"/>
<reference evidence="2 3" key="1">
    <citation type="journal article" date="2012" name="J. Bacteriol.">
        <title>Genome sequence of Thalassospira xiamenensis type strain M-5.</title>
        <authorList>
            <person name="Lai Q."/>
            <person name="Shao Z."/>
        </authorList>
    </citation>
    <scope>NUCLEOTIDE SEQUENCE [LARGE SCALE GENOMIC DNA]</scope>
    <source>
        <strain evidence="2 3">M-5</strain>
    </source>
</reference>